<dbReference type="Proteomes" id="UP001632038">
    <property type="component" value="Unassembled WGS sequence"/>
</dbReference>
<feature type="signal peptide" evidence="1">
    <location>
        <begin position="1"/>
        <end position="19"/>
    </location>
</feature>
<keyword evidence="4" id="KW-1185">Reference proteome</keyword>
<dbReference type="InterPro" id="IPR036312">
    <property type="entry name" value="Bifun_inhib/LTP/seed_sf"/>
</dbReference>
<feature type="domain" description="Bifunctional inhibitor/plant lipid transfer protein/seed storage helical" evidence="2">
    <location>
        <begin position="29"/>
        <end position="110"/>
    </location>
</feature>
<organism evidence="3 4">
    <name type="scientific">Castilleja foliolosa</name>
    <dbReference type="NCBI Taxonomy" id="1961234"/>
    <lineage>
        <taxon>Eukaryota</taxon>
        <taxon>Viridiplantae</taxon>
        <taxon>Streptophyta</taxon>
        <taxon>Embryophyta</taxon>
        <taxon>Tracheophyta</taxon>
        <taxon>Spermatophyta</taxon>
        <taxon>Magnoliopsida</taxon>
        <taxon>eudicotyledons</taxon>
        <taxon>Gunneridae</taxon>
        <taxon>Pentapetalae</taxon>
        <taxon>asterids</taxon>
        <taxon>lamiids</taxon>
        <taxon>Lamiales</taxon>
        <taxon>Orobanchaceae</taxon>
        <taxon>Pedicularideae</taxon>
        <taxon>Castillejinae</taxon>
        <taxon>Castilleja</taxon>
    </lineage>
</organism>
<dbReference type="Pfam" id="PF14368">
    <property type="entry name" value="LTP_2"/>
    <property type="match status" value="1"/>
</dbReference>
<name>A0ABD3DEW5_9LAMI</name>
<dbReference type="CDD" id="cd00010">
    <property type="entry name" value="AAI_LTSS"/>
    <property type="match status" value="1"/>
</dbReference>
<dbReference type="AlphaFoldDB" id="A0ABD3DEW5"/>
<dbReference type="PANTHER" id="PTHR33122">
    <property type="entry name" value="LIPID BINDING PROTEIN-RELATED"/>
    <property type="match status" value="1"/>
</dbReference>
<sequence>MSVVLKLVCIVTILAIVEFESVTSAGGGQCGKLSPDKLAIKLASCAQAAKVAKAAVPKTCCAQTKIIGRNPKCLCAVLFSPTAKRAGVIPKIAVTIPKRCNLPRRKGTKCGPYIVP</sequence>
<feature type="chain" id="PRO_5044764197" description="Bifunctional inhibitor/plant lipid transfer protein/seed storage helical domain-containing protein" evidence="1">
    <location>
        <begin position="20"/>
        <end position="116"/>
    </location>
</feature>
<proteinExistence type="predicted"/>
<dbReference type="PANTHER" id="PTHR33122:SF4">
    <property type="entry name" value="OS04G0415800 PROTEIN"/>
    <property type="match status" value="1"/>
</dbReference>
<dbReference type="SUPFAM" id="SSF47699">
    <property type="entry name" value="Bifunctional inhibitor/lipid-transfer protein/seed storage 2S albumin"/>
    <property type="match status" value="1"/>
</dbReference>
<evidence type="ECO:0000313" key="4">
    <source>
        <dbReference type="Proteomes" id="UP001632038"/>
    </source>
</evidence>
<dbReference type="EMBL" id="JAVIJP010000017">
    <property type="protein sequence ID" value="KAL3640683.1"/>
    <property type="molecule type" value="Genomic_DNA"/>
</dbReference>
<reference evidence="4" key="1">
    <citation type="journal article" date="2024" name="IScience">
        <title>Strigolactones Initiate the Formation of Haustorium-like Structures in Castilleja.</title>
        <authorList>
            <person name="Buerger M."/>
            <person name="Peterson D."/>
            <person name="Chory J."/>
        </authorList>
    </citation>
    <scope>NUCLEOTIDE SEQUENCE [LARGE SCALE GENOMIC DNA]</scope>
</reference>
<dbReference type="InterPro" id="IPR039265">
    <property type="entry name" value="DIR1-like"/>
</dbReference>
<dbReference type="InterPro" id="IPR016140">
    <property type="entry name" value="Bifunc_inhib/LTP/seed_store"/>
</dbReference>
<accession>A0ABD3DEW5</accession>
<evidence type="ECO:0000259" key="2">
    <source>
        <dbReference type="Pfam" id="PF14368"/>
    </source>
</evidence>
<evidence type="ECO:0000256" key="1">
    <source>
        <dbReference type="SAM" id="SignalP"/>
    </source>
</evidence>
<gene>
    <name evidence="3" type="ORF">CASFOL_015651</name>
</gene>
<comment type="caution">
    <text evidence="3">The sequence shown here is derived from an EMBL/GenBank/DDBJ whole genome shotgun (WGS) entry which is preliminary data.</text>
</comment>
<keyword evidence="1" id="KW-0732">Signal</keyword>
<dbReference type="Gene3D" id="1.10.110.10">
    <property type="entry name" value="Plant lipid-transfer and hydrophobic proteins"/>
    <property type="match status" value="1"/>
</dbReference>
<protein>
    <recommendedName>
        <fullName evidence="2">Bifunctional inhibitor/plant lipid transfer protein/seed storage helical domain-containing protein</fullName>
    </recommendedName>
</protein>
<evidence type="ECO:0000313" key="3">
    <source>
        <dbReference type="EMBL" id="KAL3640683.1"/>
    </source>
</evidence>